<name>U2BST7_9BACE</name>
<organism evidence="1 2">
    <name type="scientific">Bacteroides pyogenes F0041</name>
    <dbReference type="NCBI Taxonomy" id="1321819"/>
    <lineage>
        <taxon>Bacteria</taxon>
        <taxon>Pseudomonadati</taxon>
        <taxon>Bacteroidota</taxon>
        <taxon>Bacteroidia</taxon>
        <taxon>Bacteroidales</taxon>
        <taxon>Bacteroidaceae</taxon>
        <taxon>Bacteroides</taxon>
    </lineage>
</organism>
<gene>
    <name evidence="1" type="ORF">HMPREF1981_03275</name>
</gene>
<evidence type="ECO:0000313" key="1">
    <source>
        <dbReference type="EMBL" id="ERI81234.1"/>
    </source>
</evidence>
<comment type="caution">
    <text evidence="1">The sequence shown here is derived from an EMBL/GenBank/DDBJ whole genome shotgun (WGS) entry which is preliminary data.</text>
</comment>
<dbReference type="AlphaFoldDB" id="U2BST7"/>
<sequence length="43" mass="5107">MCKEKQIKILLYQGRWYGEIYSLSAKLHHSNLFFCAILRSGLF</sequence>
<dbReference type="Proteomes" id="UP000016496">
    <property type="component" value="Unassembled WGS sequence"/>
</dbReference>
<dbReference type="EMBL" id="AWSV01000167">
    <property type="protein sequence ID" value="ERI81234.1"/>
    <property type="molecule type" value="Genomic_DNA"/>
</dbReference>
<evidence type="ECO:0000313" key="2">
    <source>
        <dbReference type="Proteomes" id="UP000016496"/>
    </source>
</evidence>
<proteinExistence type="predicted"/>
<protein>
    <submittedName>
        <fullName evidence="1">Uncharacterized protein</fullName>
    </submittedName>
</protein>
<reference evidence="1 2" key="1">
    <citation type="submission" date="2013-08" db="EMBL/GenBank/DDBJ databases">
        <authorList>
            <person name="Weinstock G."/>
            <person name="Sodergren E."/>
            <person name="Wylie T."/>
            <person name="Fulton L."/>
            <person name="Fulton R."/>
            <person name="Fronick C."/>
            <person name="O'Laughlin M."/>
            <person name="Godfrey J."/>
            <person name="Miner T."/>
            <person name="Herter B."/>
            <person name="Appelbaum E."/>
            <person name="Cordes M."/>
            <person name="Lek S."/>
            <person name="Wollam A."/>
            <person name="Pepin K.H."/>
            <person name="Palsikar V.B."/>
            <person name="Mitreva M."/>
            <person name="Wilson R.K."/>
        </authorList>
    </citation>
    <scope>NUCLEOTIDE SEQUENCE [LARGE SCALE GENOMIC DNA]</scope>
    <source>
        <strain evidence="1 2">F0041</strain>
    </source>
</reference>
<accession>U2BST7</accession>
<dbReference type="HOGENOM" id="CLU_3229836_0_0_10"/>